<name>A0A540KAT4_MALBA</name>
<gene>
    <name evidence="1" type="ORF">C1H46_043216</name>
</gene>
<comment type="caution">
    <text evidence="1">The sequence shown here is derived from an EMBL/GenBank/DDBJ whole genome shotgun (WGS) entry which is preliminary data.</text>
</comment>
<evidence type="ECO:0000313" key="2">
    <source>
        <dbReference type="Proteomes" id="UP000315295"/>
    </source>
</evidence>
<organism evidence="1 2">
    <name type="scientific">Malus baccata</name>
    <name type="common">Siberian crab apple</name>
    <name type="synonym">Pyrus baccata</name>
    <dbReference type="NCBI Taxonomy" id="106549"/>
    <lineage>
        <taxon>Eukaryota</taxon>
        <taxon>Viridiplantae</taxon>
        <taxon>Streptophyta</taxon>
        <taxon>Embryophyta</taxon>
        <taxon>Tracheophyta</taxon>
        <taxon>Spermatophyta</taxon>
        <taxon>Magnoliopsida</taxon>
        <taxon>eudicotyledons</taxon>
        <taxon>Gunneridae</taxon>
        <taxon>Pentapetalae</taxon>
        <taxon>rosids</taxon>
        <taxon>fabids</taxon>
        <taxon>Rosales</taxon>
        <taxon>Rosaceae</taxon>
        <taxon>Amygdaloideae</taxon>
        <taxon>Maleae</taxon>
        <taxon>Malus</taxon>
    </lineage>
</organism>
<protein>
    <submittedName>
        <fullName evidence="1">Uncharacterized protein</fullName>
    </submittedName>
</protein>
<dbReference type="Proteomes" id="UP000315295">
    <property type="component" value="Unassembled WGS sequence"/>
</dbReference>
<dbReference type="AlphaFoldDB" id="A0A540KAT4"/>
<sequence length="52" mass="5788">MNMSSNEDHSSGFLNFANLIVCLFFNGGTQVFCSEVELHILDPLEVVPSRDL</sequence>
<proteinExistence type="predicted"/>
<keyword evidence="2" id="KW-1185">Reference proteome</keyword>
<dbReference type="EMBL" id="VIEB01001586">
    <property type="protein sequence ID" value="TQD71250.1"/>
    <property type="molecule type" value="Genomic_DNA"/>
</dbReference>
<accession>A0A540KAT4</accession>
<reference evidence="1 2" key="1">
    <citation type="journal article" date="2019" name="G3 (Bethesda)">
        <title>Sequencing of a Wild Apple (Malus baccata) Genome Unravels the Differences Between Cultivated and Wild Apple Species Regarding Disease Resistance and Cold Tolerance.</title>
        <authorList>
            <person name="Chen X."/>
        </authorList>
    </citation>
    <scope>NUCLEOTIDE SEQUENCE [LARGE SCALE GENOMIC DNA]</scope>
    <source>
        <strain evidence="2">cv. Shandingzi</strain>
        <tissue evidence="1">Leaves</tissue>
    </source>
</reference>
<evidence type="ECO:0000313" key="1">
    <source>
        <dbReference type="EMBL" id="TQD71250.1"/>
    </source>
</evidence>